<dbReference type="InterPro" id="IPR014001">
    <property type="entry name" value="Helicase_ATP-bd"/>
</dbReference>
<sequence>MNNRKFKDESEFEEYIINALIKHGWSSEVLNYPNEAELIKNWRNIINQSNVDIIKDEKLTDNEMNQIMDKVISINSPYFANKLINDESIQLRRDSGETVYLKIFKRSDAAVGSSVYQIARQVYLHDNKKRADIVLLINGLPVIFIELKNHYHNVMEAVNQIQDYSVRNKLNGIFNLIQFFVAMTPEETLYFINPGKEPNAFNQRFYFHWANFDNVPVNDYDEIIKNFLSIPTAHQFIAFYIVAESNVMGGGDAKIMRSYQYFAADKIVQVVSKHEWAVFENNEKGGFISHTTGSGKTMTSFKAAELISHNLNVDKVIFVVDRVVLASQSYKSYNNFSQDNEGVEKVDNYNELKQKILDSSKNSRLIISSIHKLSKMAKEMSDEEYEKKFKKLNIVFIVDEAHRSTFGDMMIEIKSKFKKGLFFGFTGTPIYEANNRGGIKTSDIFGNELHKYTIADGIRDKNVLGFDIYGVHTFDEKNEIMKRTGYEEWSEKYNNYYSKILNFDPIDIENLLENEHYENSEHRNAVVDNIAKNFEKYSRNRKFHAILATSSKYEAIEYYKIFKEKYAHKYNVTAVFDKSFNDSKGNKDYEQENMFKKILSDYSKMFKTTEYDLDNYHLFKSDLSQRLAHKFPYEYIENKKDEQIDILIVVNQMLTGYDSKWLNTLYLDKILEGPLLIQAFSRTNRLFDKDKPFGIVKWYRKVATMHKNVDDAVKLYSSKNNQLKLFVDKLPENIKKINDIYKKIEDLYSSENINITEPLQDQVNITKFTKLYNDLMKTITAAKIQGLDFDKDSYYFALDDENNFEIISQEQALEFGEERIEEVNLLPNKNSLQIFQNQYRDIVEQVKQDIDNDCIPMEIHINPDLVDEDLGKIDYKYINYLFQNKKFDDLEKTIASMSREDQKYAKEIINEVKNSDYTDLILTQEIERRKNQTKENYINKLIENFPSLNFDKLEIILNKPISGSYDINKDGVLDEIINIPKEEIKTYFDNNSIKYQDFKIKTMFKEFIKKFVLKHTFDIDNYNWEIKDIQEIN</sequence>
<evidence type="ECO:0000256" key="7">
    <source>
        <dbReference type="ARBA" id="ARBA00022759"/>
    </source>
</evidence>
<dbReference type="InterPro" id="IPR007409">
    <property type="entry name" value="Restrct_endonuc_type1_HsdR_N"/>
</dbReference>
<dbReference type="InterPro" id="IPR051268">
    <property type="entry name" value="Type-I_R_enzyme_R_subunit"/>
</dbReference>
<dbReference type="InterPro" id="IPR055180">
    <property type="entry name" value="HsdR_RecA-like_helicase_dom_2"/>
</dbReference>
<accession>A0A2Z5IR45</accession>
<evidence type="ECO:0000256" key="9">
    <source>
        <dbReference type="ARBA" id="ARBA00022840"/>
    </source>
</evidence>
<comment type="similarity">
    <text evidence="2 11">Belongs to the HsdR family.</text>
</comment>
<dbReference type="EMBL" id="CP029295">
    <property type="protein sequence ID" value="AXE60871.1"/>
    <property type="molecule type" value="Genomic_DNA"/>
</dbReference>
<dbReference type="KEGG" id="mpho:DA803_02090"/>
<organism evidence="13 14">
    <name type="scientific">[Mycoplasma] phocae</name>
    <dbReference type="NCBI Taxonomy" id="142651"/>
    <lineage>
        <taxon>Bacteria</taxon>
        <taxon>Bacillati</taxon>
        <taxon>Mycoplasmatota</taxon>
        <taxon>Mycoplasmoidales</taxon>
        <taxon>Metamycoplasmataceae</taxon>
        <taxon>Metamycoplasma</taxon>
    </lineage>
</organism>
<dbReference type="AlphaFoldDB" id="A0A2Z5IR45"/>
<evidence type="ECO:0000256" key="11">
    <source>
        <dbReference type="RuleBase" id="RU364115"/>
    </source>
</evidence>
<comment type="catalytic activity">
    <reaction evidence="1 11">
        <text>Endonucleolytic cleavage of DNA to give random double-stranded fragments with terminal 5'-phosphates, ATP is simultaneously hydrolyzed.</text>
        <dbReference type="EC" id="3.1.21.3"/>
    </reaction>
</comment>
<dbReference type="REBASE" id="258673">
    <property type="entry name" value="Mph105ORF2110P"/>
</dbReference>
<dbReference type="Pfam" id="PF22679">
    <property type="entry name" value="T1R_D3-like"/>
    <property type="match status" value="1"/>
</dbReference>
<gene>
    <name evidence="13" type="ORF">DA803_02090</name>
</gene>
<keyword evidence="9 11" id="KW-0067">ATP-binding</keyword>
<dbReference type="GO" id="GO:0009307">
    <property type="term" value="P:DNA restriction-modification system"/>
    <property type="evidence" value="ECO:0007669"/>
    <property type="project" value="UniProtKB-KW"/>
</dbReference>
<name>A0A2Z5IR45_9BACT</name>
<dbReference type="GO" id="GO:0005524">
    <property type="term" value="F:ATP binding"/>
    <property type="evidence" value="ECO:0007669"/>
    <property type="project" value="UniProtKB-KW"/>
</dbReference>
<evidence type="ECO:0000256" key="4">
    <source>
        <dbReference type="ARBA" id="ARBA00022722"/>
    </source>
</evidence>
<keyword evidence="7" id="KW-0255">Endonuclease</keyword>
<keyword evidence="14" id="KW-1185">Reference proteome</keyword>
<keyword evidence="5 11" id="KW-0547">Nucleotide-binding</keyword>
<evidence type="ECO:0000256" key="8">
    <source>
        <dbReference type="ARBA" id="ARBA00022801"/>
    </source>
</evidence>
<evidence type="ECO:0000259" key="12">
    <source>
        <dbReference type="PROSITE" id="PS51192"/>
    </source>
</evidence>
<dbReference type="InterPro" id="IPR004473">
    <property type="entry name" value="Restrct_endonuc_typeI_HsdR"/>
</dbReference>
<reference evidence="13 14" key="1">
    <citation type="submission" date="2018-05" db="EMBL/GenBank/DDBJ databases">
        <title>Annotation of the Mycoplasma phocidae genome.</title>
        <authorList>
            <person name="Brown D.R."/>
            <person name="Kutish G.F."/>
            <person name="Frasca S.Jr."/>
        </authorList>
    </citation>
    <scope>NUCLEOTIDE SEQUENCE [LARGE SCALE GENOMIC DNA]</scope>
    <source>
        <strain evidence="13 14">105</strain>
    </source>
</reference>
<dbReference type="EC" id="3.1.21.3" evidence="11"/>
<evidence type="ECO:0000256" key="2">
    <source>
        <dbReference type="ARBA" id="ARBA00008598"/>
    </source>
</evidence>
<evidence type="ECO:0000313" key="14">
    <source>
        <dbReference type="Proteomes" id="UP000252477"/>
    </source>
</evidence>
<evidence type="ECO:0000256" key="5">
    <source>
        <dbReference type="ARBA" id="ARBA00022741"/>
    </source>
</evidence>
<dbReference type="InterPro" id="IPR040980">
    <property type="entry name" value="SWI2_SNF2"/>
</dbReference>
<dbReference type="SMART" id="SM00487">
    <property type="entry name" value="DEXDc"/>
    <property type="match status" value="1"/>
</dbReference>
<keyword evidence="6 11" id="KW-0680">Restriction system</keyword>
<proteinExistence type="inferred from homology"/>
<dbReference type="PROSITE" id="PS51192">
    <property type="entry name" value="HELICASE_ATP_BIND_1"/>
    <property type="match status" value="1"/>
</dbReference>
<dbReference type="Gene3D" id="3.90.1570.50">
    <property type="match status" value="1"/>
</dbReference>
<evidence type="ECO:0000256" key="10">
    <source>
        <dbReference type="ARBA" id="ARBA00023125"/>
    </source>
</evidence>
<dbReference type="PANTHER" id="PTHR30195:SF16">
    <property type="entry name" value="TYPE I RESTRICTION ENZYME ENDONUCLEASE SUBUNIT"/>
    <property type="match status" value="1"/>
</dbReference>
<protein>
    <recommendedName>
        <fullName evidence="11">Type I restriction enzyme endonuclease subunit</fullName>
        <shortName evidence="11">R protein</shortName>
        <ecNumber evidence="11">3.1.21.3</ecNumber>
    </recommendedName>
</protein>
<keyword evidence="4" id="KW-0540">Nuclease</keyword>
<comment type="subunit">
    <text evidence="3 11">The type I restriction/modification system is composed of three polypeptides R, M and S.</text>
</comment>
<comment type="function">
    <text evidence="11">Subunit R is required for both nuclease and ATPase activities, but not for modification.</text>
</comment>
<dbReference type="SUPFAM" id="SSF52540">
    <property type="entry name" value="P-loop containing nucleoside triphosphate hydrolases"/>
    <property type="match status" value="1"/>
</dbReference>
<dbReference type="Gene3D" id="3.40.50.300">
    <property type="entry name" value="P-loop containing nucleotide triphosphate hydrolases"/>
    <property type="match status" value="2"/>
</dbReference>
<dbReference type="InterPro" id="IPR027417">
    <property type="entry name" value="P-loop_NTPase"/>
</dbReference>
<dbReference type="CDD" id="cd22332">
    <property type="entry name" value="HsdR_N"/>
    <property type="match status" value="1"/>
</dbReference>
<keyword evidence="10 11" id="KW-0238">DNA-binding</keyword>
<dbReference type="Pfam" id="PF04313">
    <property type="entry name" value="HSDR_N"/>
    <property type="match status" value="1"/>
</dbReference>
<dbReference type="GO" id="GO:0003677">
    <property type="term" value="F:DNA binding"/>
    <property type="evidence" value="ECO:0007669"/>
    <property type="project" value="UniProtKB-KW"/>
</dbReference>
<dbReference type="GO" id="GO:0009035">
    <property type="term" value="F:type I site-specific deoxyribonuclease activity"/>
    <property type="evidence" value="ECO:0007669"/>
    <property type="project" value="UniProtKB-EC"/>
</dbReference>
<dbReference type="Pfam" id="PF18766">
    <property type="entry name" value="SWI2_SNF2"/>
    <property type="match status" value="1"/>
</dbReference>
<evidence type="ECO:0000313" key="13">
    <source>
        <dbReference type="EMBL" id="AXE60871.1"/>
    </source>
</evidence>
<dbReference type="OrthoDB" id="9758243at2"/>
<dbReference type="NCBIfam" id="TIGR00348">
    <property type="entry name" value="hsdR"/>
    <property type="match status" value="1"/>
</dbReference>
<keyword evidence="8 11" id="KW-0378">Hydrolase</keyword>
<dbReference type="Proteomes" id="UP000252477">
    <property type="component" value="Chromosome"/>
</dbReference>
<dbReference type="PANTHER" id="PTHR30195">
    <property type="entry name" value="TYPE I SITE-SPECIFIC DEOXYRIBONUCLEASE PROTEIN SUBUNIT M AND R"/>
    <property type="match status" value="1"/>
</dbReference>
<evidence type="ECO:0000256" key="1">
    <source>
        <dbReference type="ARBA" id="ARBA00000851"/>
    </source>
</evidence>
<dbReference type="RefSeq" id="WP_114190975.1">
    <property type="nucleotide sequence ID" value="NZ_CP029295.1"/>
</dbReference>
<evidence type="ECO:0000256" key="6">
    <source>
        <dbReference type="ARBA" id="ARBA00022747"/>
    </source>
</evidence>
<feature type="domain" description="Helicase ATP-binding" evidence="12">
    <location>
        <begin position="277"/>
        <end position="447"/>
    </location>
</feature>
<evidence type="ECO:0000256" key="3">
    <source>
        <dbReference type="ARBA" id="ARBA00011296"/>
    </source>
</evidence>